<evidence type="ECO:0000256" key="1">
    <source>
        <dbReference type="ARBA" id="ARBA00004651"/>
    </source>
</evidence>
<dbReference type="InterPro" id="IPR050833">
    <property type="entry name" value="Poly_Biosynth_Transport"/>
</dbReference>
<comment type="subcellular location">
    <subcellularLocation>
        <location evidence="1">Cell membrane</location>
        <topology evidence="1">Multi-pass membrane protein</topology>
    </subcellularLocation>
</comment>
<reference evidence="9" key="2">
    <citation type="journal article" date="2003" name="Eur. J. Biochem.">
        <title>The multidrug/oligosaccharidyl-lipid/polysaccharide (MOP) exporter superfamily.</title>
        <authorList>
            <person name="Hvorup R.N."/>
            <person name="Winnen B."/>
            <person name="Chang A.B."/>
            <person name="Jiang Y."/>
            <person name="Zhou X.F."/>
            <person name="Saier M.H. Jr."/>
        </authorList>
    </citation>
    <scope>NUCLEOTIDE SEQUENCE</scope>
</reference>
<keyword evidence="6 7" id="KW-0472">Membrane</keyword>
<accession>A0A8B6X509</accession>
<dbReference type="GO" id="GO:0005886">
    <property type="term" value="C:plasma membrane"/>
    <property type="evidence" value="ECO:0007669"/>
    <property type="project" value="UniProtKB-SubCell"/>
</dbReference>
<evidence type="ECO:0000256" key="6">
    <source>
        <dbReference type="ARBA" id="ARBA00023136"/>
    </source>
</evidence>
<name>A0A8B6X509_9BURK</name>
<evidence type="ECO:0000256" key="7">
    <source>
        <dbReference type="SAM" id="Phobius"/>
    </source>
</evidence>
<reference evidence="9" key="1">
    <citation type="journal article" date="1999" name="Mol. Microbiol.">
        <title>Teichuronic acid operon of Bacillus subtilis 168.</title>
        <authorList>
            <person name="Soldo B."/>
            <person name="Lazarevic V."/>
            <person name="Pagni M."/>
            <person name="Karamata D."/>
        </authorList>
    </citation>
    <scope>NUCLEOTIDE SEQUENCE</scope>
</reference>
<dbReference type="CDD" id="cd13127">
    <property type="entry name" value="MATE_tuaB_like"/>
    <property type="match status" value="1"/>
</dbReference>
<feature type="transmembrane region" description="Helical" evidence="7">
    <location>
        <begin position="447"/>
        <end position="465"/>
    </location>
</feature>
<sequence length="484" mass="51901">MTASRSLLNGAFWAAMRTWGTRVTSFAVFAVLARLLTPEQIGEVTLIASWLMVLQMVCDLGVSDYLVQARDSTPRQQSAVFWGQFGVALLLGLVILALARPIGAALLPGTDDAAGMVAVMSLVLPLGILAKVPEAMLRRRLDFQAVALRSMLTMFIGGAVGVALAWAGWGGWALVIKTLVEAALDAAVTFAVARWNPFVRFDRESLREPLVFARGIVFARLMEAAYVRADAIIVGQLMGPTALGIYSIGQRLFIVANDLIGGSLQQISVPYLSRVKHDPARLRRMFNQLTELSCVITFPVFFALALLAPVLVPLLFGEKWGESAVILSILALAGAPFGLQHFMYVTPVVMGDGHRLMRNSLLGTLAGLVLLFTGAHWGVIGVAVGFALRPWLVAVFVSLPTAAYILKARRGDLLVLALPGLGSSLLGLLVALPLARPELGLPTAWQLPTLGVAFGVGLLMGAGMFRRRLLALWRDLRSGVATTA</sequence>
<feature type="transmembrane region" description="Helical" evidence="7">
    <location>
        <begin position="145"/>
        <end position="166"/>
    </location>
</feature>
<evidence type="ECO:0000256" key="5">
    <source>
        <dbReference type="ARBA" id="ARBA00022989"/>
    </source>
</evidence>
<feature type="transmembrane region" description="Helical" evidence="7">
    <location>
        <begin position="172"/>
        <end position="193"/>
    </location>
</feature>
<dbReference type="Proteomes" id="UP000675920">
    <property type="component" value="Unplaced"/>
</dbReference>
<evidence type="ECO:0000313" key="8">
    <source>
        <dbReference type="Proteomes" id="UP000675920"/>
    </source>
</evidence>
<dbReference type="RefSeq" id="WP_028312034.1">
    <property type="nucleotide sequence ID" value="NZ_AXWS01000014.1"/>
</dbReference>
<keyword evidence="8" id="KW-1185">Reference proteome</keyword>
<evidence type="ECO:0000313" key="9">
    <source>
        <dbReference type="RefSeq" id="WP_028312034.1"/>
    </source>
</evidence>
<evidence type="ECO:0000256" key="3">
    <source>
        <dbReference type="ARBA" id="ARBA00022475"/>
    </source>
</evidence>
<feature type="transmembrane region" description="Helical" evidence="7">
    <location>
        <begin position="413"/>
        <end position="435"/>
    </location>
</feature>
<protein>
    <submittedName>
        <fullName evidence="9">Lipopolysaccharide biosynthesis protein</fullName>
    </submittedName>
</protein>
<dbReference type="Pfam" id="PF13440">
    <property type="entry name" value="Polysacc_synt_3"/>
    <property type="match status" value="1"/>
</dbReference>
<proteinExistence type="inferred from homology"/>
<keyword evidence="3" id="KW-1003">Cell membrane</keyword>
<organism evidence="8 9">
    <name type="scientific">Derxia gummosa DSM 723</name>
    <dbReference type="NCBI Taxonomy" id="1121388"/>
    <lineage>
        <taxon>Bacteria</taxon>
        <taxon>Pseudomonadati</taxon>
        <taxon>Pseudomonadota</taxon>
        <taxon>Betaproteobacteria</taxon>
        <taxon>Burkholderiales</taxon>
        <taxon>Alcaligenaceae</taxon>
        <taxon>Derxia</taxon>
    </lineage>
</organism>
<dbReference type="AlphaFoldDB" id="A0A8B6X509"/>
<feature type="transmembrane region" description="Helical" evidence="7">
    <location>
        <begin position="361"/>
        <end position="380"/>
    </location>
</feature>
<reference evidence="9" key="3">
    <citation type="submission" date="2025-08" db="UniProtKB">
        <authorList>
            <consortium name="RefSeq"/>
        </authorList>
    </citation>
    <scope>IDENTIFICATION</scope>
</reference>
<dbReference type="PANTHER" id="PTHR30250">
    <property type="entry name" value="PST FAMILY PREDICTED COLANIC ACID TRANSPORTER"/>
    <property type="match status" value="1"/>
</dbReference>
<keyword evidence="5 7" id="KW-1133">Transmembrane helix</keyword>
<keyword evidence="4 7" id="KW-0812">Transmembrane</keyword>
<comment type="similarity">
    <text evidence="2">Belongs to the polysaccharide synthase family.</text>
</comment>
<evidence type="ECO:0000256" key="2">
    <source>
        <dbReference type="ARBA" id="ARBA00007430"/>
    </source>
</evidence>
<feature type="transmembrane region" description="Helical" evidence="7">
    <location>
        <begin position="79"/>
        <end position="102"/>
    </location>
</feature>
<evidence type="ECO:0000256" key="4">
    <source>
        <dbReference type="ARBA" id="ARBA00022692"/>
    </source>
</evidence>
<feature type="transmembrane region" description="Helical" evidence="7">
    <location>
        <begin position="292"/>
        <end position="312"/>
    </location>
</feature>
<feature type="transmembrane region" description="Helical" evidence="7">
    <location>
        <begin position="386"/>
        <end position="406"/>
    </location>
</feature>
<feature type="transmembrane region" description="Helical" evidence="7">
    <location>
        <begin position="114"/>
        <end position="133"/>
    </location>
</feature>
<feature type="transmembrane region" description="Helical" evidence="7">
    <location>
        <begin position="324"/>
        <end position="349"/>
    </location>
</feature>
<dbReference type="PANTHER" id="PTHR30250:SF10">
    <property type="entry name" value="LIPOPOLYSACCHARIDE BIOSYNTHESIS PROTEIN WZXC"/>
    <property type="match status" value="1"/>
</dbReference>